<proteinExistence type="predicted"/>
<dbReference type="Proteomes" id="UP001370490">
    <property type="component" value="Unassembled WGS sequence"/>
</dbReference>
<evidence type="ECO:0000313" key="2">
    <source>
        <dbReference type="EMBL" id="KAK6946957.1"/>
    </source>
</evidence>
<evidence type="ECO:0000256" key="1">
    <source>
        <dbReference type="SAM" id="MobiDB-lite"/>
    </source>
</evidence>
<name>A0AAN8WEM3_9MAGN</name>
<feature type="compositionally biased region" description="Basic and acidic residues" evidence="1">
    <location>
        <begin position="1"/>
        <end position="11"/>
    </location>
</feature>
<evidence type="ECO:0000313" key="3">
    <source>
        <dbReference type="Proteomes" id="UP001370490"/>
    </source>
</evidence>
<organism evidence="2 3">
    <name type="scientific">Dillenia turbinata</name>
    <dbReference type="NCBI Taxonomy" id="194707"/>
    <lineage>
        <taxon>Eukaryota</taxon>
        <taxon>Viridiplantae</taxon>
        <taxon>Streptophyta</taxon>
        <taxon>Embryophyta</taxon>
        <taxon>Tracheophyta</taxon>
        <taxon>Spermatophyta</taxon>
        <taxon>Magnoliopsida</taxon>
        <taxon>eudicotyledons</taxon>
        <taxon>Gunneridae</taxon>
        <taxon>Pentapetalae</taxon>
        <taxon>Dilleniales</taxon>
        <taxon>Dilleniaceae</taxon>
        <taxon>Dillenia</taxon>
    </lineage>
</organism>
<keyword evidence="3" id="KW-1185">Reference proteome</keyword>
<protein>
    <submittedName>
        <fullName evidence="2">Uncharacterized protein</fullName>
    </submittedName>
</protein>
<gene>
    <name evidence="2" type="ORF">RJ641_000430</name>
</gene>
<dbReference type="EMBL" id="JBAMMX010000001">
    <property type="protein sequence ID" value="KAK6946957.1"/>
    <property type="molecule type" value="Genomic_DNA"/>
</dbReference>
<feature type="region of interest" description="Disordered" evidence="1">
    <location>
        <begin position="1"/>
        <end position="63"/>
    </location>
</feature>
<feature type="compositionally biased region" description="Basic and acidic residues" evidence="1">
    <location>
        <begin position="20"/>
        <end position="33"/>
    </location>
</feature>
<comment type="caution">
    <text evidence="2">The sequence shown here is derived from an EMBL/GenBank/DDBJ whole genome shotgun (WGS) entry which is preliminary data.</text>
</comment>
<accession>A0AAN8WEM3</accession>
<feature type="compositionally biased region" description="Acidic residues" evidence="1">
    <location>
        <begin position="34"/>
        <end position="52"/>
    </location>
</feature>
<dbReference type="AlphaFoldDB" id="A0AAN8WEM3"/>
<reference evidence="2 3" key="1">
    <citation type="submission" date="2023-12" db="EMBL/GenBank/DDBJ databases">
        <title>A high-quality genome assembly for Dillenia turbinata (Dilleniales).</title>
        <authorList>
            <person name="Chanderbali A."/>
        </authorList>
    </citation>
    <scope>NUCLEOTIDE SEQUENCE [LARGE SCALE GENOMIC DNA]</scope>
    <source>
        <strain evidence="2">LSX21</strain>
        <tissue evidence="2">Leaf</tissue>
    </source>
</reference>
<sequence>MKERDKEDKLLQHHRLREKRQKEKMKYKVARPDDGEEEDFSGSDEETIDSDEEQGKRIKDNLGFNTDSITLAEQEEPALKLLSSMHSETNILKRRPKL</sequence>